<gene>
    <name evidence="5" type="ORF">BY453_11913</name>
    <name evidence="4" type="ORF">SAMN04488597_12132</name>
</gene>
<sequence>MNKKMKFIILAVAAVVFVYSLSSAAYFEPEEYRKSLLEIRDAERALNNLDKDLETAESDYRIIDNEAVESNLKELDNLYQELILAYQQRKDRRVRELEYTITNKSNDIRMKIIESKPAQLRAFWLDNGTFAKLNGRAGVQKLLDTAQKANFNLIFPETFYKGKAVIPDNELFNQDSQFSSWEGDPLQILIEEAKQRKIEVHPWVWVFNENTSGSPGRILTENPEWANKDKKGNIVSYHNSTWLSPAREDVKDFLQQRYLYLVKNYDIQGINLDYIRFPEEYRGSFGYDESTVEGFKKKYGMDPFKIKSSSSDFSLWNEYRESLVTEMVKEISEKLKNIDSELLISADVIPGRDEARYRALQNWSLWLEKDYLDFVVPMTYTENLFSELSRWIREDRKVLTDPLYPGISVFKLTSDQLIEQVKEVNKINPNGSSLFAAAHLTANDYHSLAQGVYSKQAVLPYNNKAASLKGIQKLILKRLNLIKEKDQIDNFSVIKIRGYLNKLAQVDSEIEVDFNRFIIENEINLLDNVKRVLKADFDYLSDVKKLY</sequence>
<dbReference type="PANTHER" id="PTHR43405">
    <property type="entry name" value="GLYCOSYL HYDROLASE DIGH"/>
    <property type="match status" value="1"/>
</dbReference>
<evidence type="ECO:0000256" key="1">
    <source>
        <dbReference type="ARBA" id="ARBA00022729"/>
    </source>
</evidence>
<evidence type="ECO:0000259" key="3">
    <source>
        <dbReference type="Pfam" id="PF02638"/>
    </source>
</evidence>
<reference evidence="5 6" key="2">
    <citation type="submission" date="2019-03" db="EMBL/GenBank/DDBJ databases">
        <title>Deep subsurface shale carbon reservoir microbial communities from Ohio and West Virginia, USA.</title>
        <authorList>
            <person name="Wrighton K."/>
        </authorList>
    </citation>
    <scope>NUCLEOTIDE SEQUENCE [LARGE SCALE GENOMIC DNA]</scope>
    <source>
        <strain evidence="5 6">UTICA-S4D12</strain>
    </source>
</reference>
<evidence type="ECO:0000256" key="2">
    <source>
        <dbReference type="SAM" id="Coils"/>
    </source>
</evidence>
<keyword evidence="2" id="KW-0175">Coiled coil</keyword>
<dbReference type="Gene3D" id="3.20.20.80">
    <property type="entry name" value="Glycosidases"/>
    <property type="match status" value="1"/>
</dbReference>
<dbReference type="PANTHER" id="PTHR43405:SF1">
    <property type="entry name" value="GLYCOSYL HYDROLASE DIGH"/>
    <property type="match status" value="1"/>
</dbReference>
<evidence type="ECO:0000313" key="7">
    <source>
        <dbReference type="Proteomes" id="UP000324896"/>
    </source>
</evidence>
<dbReference type="Proteomes" id="UP000295758">
    <property type="component" value="Unassembled WGS sequence"/>
</dbReference>
<protein>
    <submittedName>
        <fullName evidence="5">Uncharacterized lipoprotein YddW (UPF0748 family)</fullName>
    </submittedName>
    <submittedName>
        <fullName evidence="4">Uncharacterized lipoprotein YddW, UPF0748 family</fullName>
    </submittedName>
</protein>
<organism evidence="4 7">
    <name type="scientific">Halanaerobium congolense</name>
    <dbReference type="NCBI Taxonomy" id="54121"/>
    <lineage>
        <taxon>Bacteria</taxon>
        <taxon>Bacillati</taxon>
        <taxon>Bacillota</taxon>
        <taxon>Clostridia</taxon>
        <taxon>Halanaerobiales</taxon>
        <taxon>Halanaerobiaceae</taxon>
        <taxon>Halanaerobium</taxon>
    </lineage>
</organism>
<name>A0A1G6R699_9FIRM</name>
<dbReference type="Proteomes" id="UP000324896">
    <property type="component" value="Unassembled WGS sequence"/>
</dbReference>
<keyword evidence="4" id="KW-0449">Lipoprotein</keyword>
<dbReference type="SUPFAM" id="SSF51445">
    <property type="entry name" value="(Trans)glycosidases"/>
    <property type="match status" value="1"/>
</dbReference>
<dbReference type="InterPro" id="IPR003790">
    <property type="entry name" value="GHL10"/>
</dbReference>
<dbReference type="EMBL" id="SOAA01000019">
    <property type="protein sequence ID" value="TDS28923.1"/>
    <property type="molecule type" value="Genomic_DNA"/>
</dbReference>
<accession>A0A1G6R699</accession>
<dbReference type="InterPro" id="IPR017853">
    <property type="entry name" value="GH"/>
</dbReference>
<keyword evidence="1" id="KW-0732">Signal</keyword>
<feature type="coiled-coil region" evidence="2">
    <location>
        <begin position="32"/>
        <end position="85"/>
    </location>
</feature>
<evidence type="ECO:0000313" key="4">
    <source>
        <dbReference type="EMBL" id="SDC99416.1"/>
    </source>
</evidence>
<dbReference type="EMBL" id="FMYT01000021">
    <property type="protein sequence ID" value="SDC99416.1"/>
    <property type="molecule type" value="Genomic_DNA"/>
</dbReference>
<evidence type="ECO:0000313" key="5">
    <source>
        <dbReference type="EMBL" id="TDS28923.1"/>
    </source>
</evidence>
<dbReference type="AlphaFoldDB" id="A0A1G6R699"/>
<feature type="domain" description="Glycosyl hydrolase-like 10" evidence="3">
    <location>
        <begin position="119"/>
        <end position="384"/>
    </location>
</feature>
<evidence type="ECO:0000313" key="6">
    <source>
        <dbReference type="Proteomes" id="UP000295758"/>
    </source>
</evidence>
<proteinExistence type="predicted"/>
<dbReference type="InterPro" id="IPR052177">
    <property type="entry name" value="Divisome_Glycosyl_Hydrolase"/>
</dbReference>
<reference evidence="4 7" key="1">
    <citation type="submission" date="2016-10" db="EMBL/GenBank/DDBJ databases">
        <authorList>
            <person name="Varghese N."/>
            <person name="Submissions S."/>
        </authorList>
    </citation>
    <scope>NUCLEOTIDE SEQUENCE [LARGE SCALE GENOMIC DNA]</scope>
    <source>
        <strain evidence="4 7">WG10</strain>
    </source>
</reference>
<dbReference type="RefSeq" id="WP_133618254.1">
    <property type="nucleotide sequence ID" value="NZ_FMYT01000021.1"/>
</dbReference>
<dbReference type="Pfam" id="PF02638">
    <property type="entry name" value="GHL10"/>
    <property type="match status" value="1"/>
</dbReference>